<evidence type="ECO:0000313" key="4">
    <source>
        <dbReference type="Proteomes" id="UP000468388"/>
    </source>
</evidence>
<keyword evidence="2" id="KW-0732">Signal</keyword>
<feature type="transmembrane region" description="Helical" evidence="1">
    <location>
        <begin position="215"/>
        <end position="232"/>
    </location>
</feature>
<dbReference type="AlphaFoldDB" id="A0A6N8JDX2"/>
<feature type="signal peptide" evidence="2">
    <location>
        <begin position="1"/>
        <end position="17"/>
    </location>
</feature>
<evidence type="ECO:0000313" key="3">
    <source>
        <dbReference type="EMBL" id="MVT42661.1"/>
    </source>
</evidence>
<organism evidence="3 4">
    <name type="scientific">Chitinophaga oryziterrae</name>
    <dbReference type="NCBI Taxonomy" id="1031224"/>
    <lineage>
        <taxon>Bacteria</taxon>
        <taxon>Pseudomonadati</taxon>
        <taxon>Bacteroidota</taxon>
        <taxon>Chitinophagia</taxon>
        <taxon>Chitinophagales</taxon>
        <taxon>Chitinophagaceae</taxon>
        <taxon>Chitinophaga</taxon>
    </lineage>
</organism>
<dbReference type="Proteomes" id="UP000468388">
    <property type="component" value="Unassembled WGS sequence"/>
</dbReference>
<feature type="transmembrane region" description="Helical" evidence="1">
    <location>
        <begin position="133"/>
        <end position="152"/>
    </location>
</feature>
<feature type="transmembrane region" description="Helical" evidence="1">
    <location>
        <begin position="282"/>
        <end position="300"/>
    </location>
</feature>
<proteinExistence type="predicted"/>
<dbReference type="InterPro" id="IPR025367">
    <property type="entry name" value="DUF4271"/>
</dbReference>
<dbReference type="RefSeq" id="WP_157301275.1">
    <property type="nucleotide sequence ID" value="NZ_BAAAZB010000002.1"/>
</dbReference>
<reference evidence="3 4" key="1">
    <citation type="submission" date="2019-12" db="EMBL/GenBank/DDBJ databases">
        <title>The draft genomic sequence of strain Chitinophaga oryziterrae JCM 16595.</title>
        <authorList>
            <person name="Zhang X."/>
        </authorList>
    </citation>
    <scope>NUCLEOTIDE SEQUENCE [LARGE SCALE GENOMIC DNA]</scope>
    <source>
        <strain evidence="3 4">JCM 16595</strain>
    </source>
</reference>
<evidence type="ECO:0000256" key="2">
    <source>
        <dbReference type="SAM" id="SignalP"/>
    </source>
</evidence>
<dbReference type="Pfam" id="PF14093">
    <property type="entry name" value="DUF4271"/>
    <property type="match status" value="1"/>
</dbReference>
<name>A0A6N8JDX2_9BACT</name>
<accession>A0A6N8JDX2</accession>
<feature type="transmembrane region" description="Helical" evidence="1">
    <location>
        <begin position="185"/>
        <end position="203"/>
    </location>
</feature>
<keyword evidence="1" id="KW-1133">Transmembrane helix</keyword>
<sequence>MRRWLLFLFILPCLRLAAQTDSGVQSLPVTQTAIHRDSVPVKKKAQVVRKDTQSHATPAIRKDSVLHTAAPAIAVHKDSLLQTPADSVTVVGPKVSEYDVYMKELVAKNVFLKVNKPRRLDVNPLRHYRDLDWLVYTMGGIVLLLGIIRLSYLKYFTDLFRAFLNPTLSQRQLKDQLSQSPFPNFLLNAFFVISLALYIYLLMFRQQYITNTSNAWMVIPGLIVLVAIVYSVKYVMLRFCGWLFGSIELADSYIFILYLINKVLGILLVPFLVILAFCQPDVARAFLYISIFFIVLLVAYRYIRSYSVVKQYLSFSRLHFFLYLCAFEVAPVLIITKVLLVWLTGSPGSH</sequence>
<gene>
    <name evidence="3" type="ORF">GO495_18860</name>
</gene>
<feature type="transmembrane region" description="Helical" evidence="1">
    <location>
        <begin position="320"/>
        <end position="343"/>
    </location>
</feature>
<keyword evidence="4" id="KW-1185">Reference proteome</keyword>
<comment type="caution">
    <text evidence="3">The sequence shown here is derived from an EMBL/GenBank/DDBJ whole genome shotgun (WGS) entry which is preliminary data.</text>
</comment>
<protein>
    <submittedName>
        <fullName evidence="3">DUF4271 domain-containing protein</fullName>
    </submittedName>
</protein>
<dbReference type="OrthoDB" id="1494583at2"/>
<keyword evidence="1" id="KW-0812">Transmembrane</keyword>
<keyword evidence="1" id="KW-0472">Membrane</keyword>
<evidence type="ECO:0000256" key="1">
    <source>
        <dbReference type="SAM" id="Phobius"/>
    </source>
</evidence>
<feature type="transmembrane region" description="Helical" evidence="1">
    <location>
        <begin position="253"/>
        <end position="276"/>
    </location>
</feature>
<dbReference type="EMBL" id="WRXO01000005">
    <property type="protein sequence ID" value="MVT42661.1"/>
    <property type="molecule type" value="Genomic_DNA"/>
</dbReference>
<feature type="chain" id="PRO_5026937316" evidence="2">
    <location>
        <begin position="18"/>
        <end position="350"/>
    </location>
</feature>